<dbReference type="InterPro" id="IPR011008">
    <property type="entry name" value="Dimeric_a/b-barrel"/>
</dbReference>
<keyword evidence="1" id="KW-0503">Monooxygenase</keyword>
<protein>
    <submittedName>
        <fullName evidence="1">Monooxygenase</fullName>
    </submittedName>
</protein>
<dbReference type="GO" id="GO:0004497">
    <property type="term" value="F:monooxygenase activity"/>
    <property type="evidence" value="ECO:0007669"/>
    <property type="project" value="UniProtKB-KW"/>
</dbReference>
<sequence>MIVLQIDFPSSGPFGTQMTEAFTALAQDIQQEAGLIWKIWTENEEEHTAGGIYLFNDEALARQYLDKHTARLQSFGIQDIRSKVFTVNEALSAINGFSLA</sequence>
<dbReference type="SUPFAM" id="SSF54909">
    <property type="entry name" value="Dimeric alpha+beta barrel"/>
    <property type="match status" value="1"/>
</dbReference>
<dbReference type="Pfam" id="PF08803">
    <property type="entry name" value="ydhR"/>
    <property type="match status" value="1"/>
</dbReference>
<organism evidence="1 2">
    <name type="scientific">Vitreoscilla stercoraria</name>
    <dbReference type="NCBI Taxonomy" id="61"/>
    <lineage>
        <taxon>Bacteria</taxon>
        <taxon>Pseudomonadati</taxon>
        <taxon>Pseudomonadota</taxon>
        <taxon>Betaproteobacteria</taxon>
        <taxon>Neisseriales</taxon>
        <taxon>Neisseriaceae</taxon>
        <taxon>Vitreoscilla</taxon>
    </lineage>
</organism>
<dbReference type="PANTHER" id="PTHR39169">
    <property type="match status" value="1"/>
</dbReference>
<dbReference type="NCBIfam" id="NF008333">
    <property type="entry name" value="PRK11118.1"/>
    <property type="match status" value="1"/>
</dbReference>
<keyword evidence="2" id="KW-1185">Reference proteome</keyword>
<dbReference type="Gene3D" id="3.30.70.100">
    <property type="match status" value="1"/>
</dbReference>
<accession>A0ABY4ECZ4</accession>
<reference evidence="1" key="1">
    <citation type="submission" date="2021-12" db="EMBL/GenBank/DDBJ databases">
        <authorList>
            <person name="Veyrier F.J."/>
        </authorList>
    </citation>
    <scope>NUCLEOTIDE SEQUENCE</scope>
    <source>
        <strain evidence="1">SAG 1488-6</strain>
    </source>
</reference>
<dbReference type="PANTHER" id="PTHR39169:SF1">
    <property type="entry name" value="MONOOXYGENASE YDHR-RELATED"/>
    <property type="match status" value="1"/>
</dbReference>
<dbReference type="RefSeq" id="WP_019957630.1">
    <property type="nucleotide sequence ID" value="NZ_CP091512.1"/>
</dbReference>
<evidence type="ECO:0000313" key="1">
    <source>
        <dbReference type="EMBL" id="UOO93290.1"/>
    </source>
</evidence>
<keyword evidence="1" id="KW-0560">Oxidoreductase</keyword>
<dbReference type="Proteomes" id="UP000832034">
    <property type="component" value="Chromosome"/>
</dbReference>
<name>A0ABY4ECZ4_VITST</name>
<reference evidence="1" key="2">
    <citation type="journal article" date="2022" name="Res Sq">
        <title>Evolution of multicellular longitudinally dividing oral cavity symbionts (Neisseriaceae).</title>
        <authorList>
            <person name="Nyongesa S."/>
            <person name="Weber P."/>
            <person name="Bernet E."/>
            <person name="Pullido F."/>
            <person name="Nieckarz M."/>
            <person name="Delaby M."/>
            <person name="Nieves C."/>
            <person name="Viehboeck T."/>
            <person name="Krause N."/>
            <person name="Rivera-Millot A."/>
            <person name="Nakamura A."/>
            <person name="Vischer N."/>
            <person name="VanNieuwenhze M."/>
            <person name="Brun Y."/>
            <person name="Cava F."/>
            <person name="Bulgheresi S."/>
            <person name="Veyrier F."/>
        </authorList>
    </citation>
    <scope>NUCLEOTIDE SEQUENCE</scope>
    <source>
        <strain evidence="1">SAG 1488-6</strain>
    </source>
</reference>
<dbReference type="InterPro" id="IPR014910">
    <property type="entry name" value="YdhR"/>
</dbReference>
<proteinExistence type="predicted"/>
<evidence type="ECO:0000313" key="2">
    <source>
        <dbReference type="Proteomes" id="UP000832034"/>
    </source>
</evidence>
<gene>
    <name evidence="1" type="ORF">LVJ81_04460</name>
</gene>
<dbReference type="EMBL" id="CP091512">
    <property type="protein sequence ID" value="UOO93290.1"/>
    <property type="molecule type" value="Genomic_DNA"/>
</dbReference>